<dbReference type="GO" id="GO:0043066">
    <property type="term" value="P:negative regulation of apoptotic process"/>
    <property type="evidence" value="ECO:0007669"/>
    <property type="project" value="TreeGrafter"/>
</dbReference>
<dbReference type="Pfam" id="PF00179">
    <property type="entry name" value="UQ_con"/>
    <property type="match status" value="1"/>
</dbReference>
<keyword evidence="2" id="KW-0833">Ubl conjugation pathway</keyword>
<dbReference type="InterPro" id="IPR016135">
    <property type="entry name" value="UBQ-conjugating_enzyme/RWD"/>
</dbReference>
<keyword evidence="1" id="KW-0808">Transferase</keyword>
<dbReference type="OrthoDB" id="47801at2759"/>
<dbReference type="PANTHER" id="PTHR46116">
    <property type="entry name" value="(E3-INDEPENDENT) E2 UBIQUITIN-CONJUGATING ENZYME"/>
    <property type="match status" value="1"/>
</dbReference>
<evidence type="ECO:0000313" key="5">
    <source>
        <dbReference type="EMBL" id="CAF9921089.1"/>
    </source>
</evidence>
<proteinExistence type="predicted"/>
<dbReference type="EMBL" id="CAJPDS010000027">
    <property type="protein sequence ID" value="CAF9921089.1"/>
    <property type="molecule type" value="Genomic_DNA"/>
</dbReference>
<gene>
    <name evidence="5" type="ORF">HETSPECPRED_004431</name>
</gene>
<evidence type="ECO:0000256" key="1">
    <source>
        <dbReference type="ARBA" id="ARBA00022679"/>
    </source>
</evidence>
<evidence type="ECO:0000259" key="4">
    <source>
        <dbReference type="PROSITE" id="PS50127"/>
    </source>
</evidence>
<evidence type="ECO:0000313" key="6">
    <source>
        <dbReference type="Proteomes" id="UP000664521"/>
    </source>
</evidence>
<feature type="compositionally biased region" description="Basic and acidic residues" evidence="3">
    <location>
        <begin position="20"/>
        <end position="38"/>
    </location>
</feature>
<dbReference type="AlphaFoldDB" id="A0A8H3FCK7"/>
<feature type="domain" description="UBC core" evidence="4">
    <location>
        <begin position="517"/>
        <end position="677"/>
    </location>
</feature>
<reference evidence="5" key="1">
    <citation type="submission" date="2021-03" db="EMBL/GenBank/DDBJ databases">
        <authorList>
            <person name="Tagirdzhanova G."/>
        </authorList>
    </citation>
    <scope>NUCLEOTIDE SEQUENCE</scope>
</reference>
<dbReference type="Proteomes" id="UP000664521">
    <property type="component" value="Unassembled WGS sequence"/>
</dbReference>
<feature type="region of interest" description="Disordered" evidence="3">
    <location>
        <begin position="1"/>
        <end position="111"/>
    </location>
</feature>
<organism evidence="5 6">
    <name type="scientific">Heterodermia speciosa</name>
    <dbReference type="NCBI Taxonomy" id="116794"/>
    <lineage>
        <taxon>Eukaryota</taxon>
        <taxon>Fungi</taxon>
        <taxon>Dikarya</taxon>
        <taxon>Ascomycota</taxon>
        <taxon>Pezizomycotina</taxon>
        <taxon>Lecanoromycetes</taxon>
        <taxon>OSLEUM clade</taxon>
        <taxon>Lecanoromycetidae</taxon>
        <taxon>Caliciales</taxon>
        <taxon>Physciaceae</taxon>
        <taxon>Heterodermia</taxon>
    </lineage>
</organism>
<comment type="caution">
    <text evidence="5">The sequence shown here is derived from an EMBL/GenBank/DDBJ whole genome shotgun (WGS) entry which is preliminary data.</text>
</comment>
<feature type="compositionally biased region" description="Basic residues" evidence="3">
    <location>
        <begin position="90"/>
        <end position="100"/>
    </location>
</feature>
<dbReference type="InterPro" id="IPR000608">
    <property type="entry name" value="UBC"/>
</dbReference>
<dbReference type="SMART" id="SM00212">
    <property type="entry name" value="UBCc"/>
    <property type="match status" value="1"/>
</dbReference>
<dbReference type="GO" id="GO:0005634">
    <property type="term" value="C:nucleus"/>
    <property type="evidence" value="ECO:0007669"/>
    <property type="project" value="TreeGrafter"/>
</dbReference>
<dbReference type="GO" id="GO:0016740">
    <property type="term" value="F:transferase activity"/>
    <property type="evidence" value="ECO:0007669"/>
    <property type="project" value="UniProtKB-KW"/>
</dbReference>
<accession>A0A8H3FCK7</accession>
<sequence>MMQDYDYAGPSSGRRGRANKGKEKNDRDVAARLQKELDRDLDEEMHFSAGLGRLDLSKGTESAPGGRGKGKGRAYTSTTKDRFMESKPLKSVHKNSKPTKRSSNTEYPEPVGQALKDLQKWAKAIFATKCRKCQTAYLMKDFDVGQYFASWMAKRDPKDAFSICSVVCPDQACGAETCLGCDRKPRLGKNTATANGLELDWCCTGGAVFALWVVLCMYDEEELKIQSQSDKIVAANTPKPNMFNSIYGNQQKGTGYGGGYALPGFAMFSSGLRPTGARLNFQQVGEKTDDVTKNMLALAIELLPEAHREAHPALCAMIQLSLLQDKAGSLLRNDSLRNVTPRGNLYYAVFEWVNRLGKHPDLQYLVCDERYPKKRSAGIQALSIGDTRDDINSGPAGDRALVLCDSEEGMDPSLFGCMSNLATQSSNVISAAEAVSGEFKSRSGQDILTIARRIRGIHKSLAKKSRDPQRRPQTKDKATVWQWYHQHYRVEFVPNMISFMRSDLAQAAGALSYSKPDRVRRIAVEIAEMSTGLPPNIFVRADEARPDCVKSLIVGPEGTPYQGGLFEFDILCGPQYPDQPPIVQFRTTGGGIVNFNPNLYANGKVCLSLLNTWHGGSAEEKWISGKSTLCSVLVSIQAMILCDHPIENEPGFENYVGTPTSQLIDHKLQARTVNYAILDWLRVPEMRNGLWHDVVKEYFAANSHGVLATVRRWASQNQEIMSFRASIQPEYLMGSVFGARAMDMLPGMRVTGGGFNLLSQLEHLLHGGR</sequence>
<dbReference type="PROSITE" id="PS50127">
    <property type="entry name" value="UBC_2"/>
    <property type="match status" value="1"/>
</dbReference>
<dbReference type="GO" id="GO:0004869">
    <property type="term" value="F:cysteine-type endopeptidase inhibitor activity"/>
    <property type="evidence" value="ECO:0007669"/>
    <property type="project" value="TreeGrafter"/>
</dbReference>
<keyword evidence="6" id="KW-1185">Reference proteome</keyword>
<evidence type="ECO:0000256" key="3">
    <source>
        <dbReference type="SAM" id="MobiDB-lite"/>
    </source>
</evidence>
<dbReference type="SUPFAM" id="SSF54495">
    <property type="entry name" value="UBC-like"/>
    <property type="match status" value="1"/>
</dbReference>
<protein>
    <recommendedName>
        <fullName evidence="4">UBC core domain-containing protein</fullName>
    </recommendedName>
</protein>
<feature type="compositionally biased region" description="Basic and acidic residues" evidence="3">
    <location>
        <begin position="79"/>
        <end position="88"/>
    </location>
</feature>
<dbReference type="PANTHER" id="PTHR46116:SF39">
    <property type="entry name" value="BACULOVIRAL IAP REPEAT-CONTAINING PROTEIN 6"/>
    <property type="match status" value="1"/>
</dbReference>
<dbReference type="Gene3D" id="3.10.110.10">
    <property type="entry name" value="Ubiquitin Conjugating Enzyme"/>
    <property type="match status" value="1"/>
</dbReference>
<name>A0A8H3FCK7_9LECA</name>
<evidence type="ECO:0000256" key="2">
    <source>
        <dbReference type="ARBA" id="ARBA00022786"/>
    </source>
</evidence>